<keyword evidence="7" id="KW-1185">Reference proteome</keyword>
<dbReference type="PANTHER" id="PTHR48105">
    <property type="entry name" value="THIOREDOXIN REDUCTASE 1-RELATED-RELATED"/>
    <property type="match status" value="1"/>
</dbReference>
<dbReference type="Pfam" id="PF07992">
    <property type="entry name" value="Pyr_redox_2"/>
    <property type="match status" value="1"/>
</dbReference>
<reference evidence="7" key="1">
    <citation type="submission" date="2016-10" db="EMBL/GenBank/DDBJ databases">
        <authorList>
            <person name="Varghese N."/>
            <person name="Submissions S."/>
        </authorList>
    </citation>
    <scope>NUCLEOTIDE SEQUENCE [LARGE SCALE GENOMIC DNA]</scope>
    <source>
        <strain evidence="7">P18</strain>
    </source>
</reference>
<dbReference type="InterPro" id="IPR005982">
    <property type="entry name" value="Thioredox_Rdtase"/>
</dbReference>
<dbReference type="Gene3D" id="3.50.50.60">
    <property type="entry name" value="FAD/NAD(P)-binding domain"/>
    <property type="match status" value="2"/>
</dbReference>
<accession>A0A1I5WFP3</accession>
<proteinExistence type="inferred from homology"/>
<dbReference type="InterPro" id="IPR050097">
    <property type="entry name" value="Ferredoxin-NADP_redctase_2"/>
</dbReference>
<dbReference type="EC" id="1.8.1.9" evidence="4"/>
<dbReference type="AlphaFoldDB" id="A0A1I5WFP3"/>
<dbReference type="RefSeq" id="WP_177201669.1">
    <property type="nucleotide sequence ID" value="NZ_FOXO01000022.1"/>
</dbReference>
<comment type="cofactor">
    <cofactor evidence="4">
        <name>FAD</name>
        <dbReference type="ChEBI" id="CHEBI:57692"/>
    </cofactor>
</comment>
<dbReference type="GO" id="GO:0019430">
    <property type="term" value="P:removal of superoxide radicals"/>
    <property type="evidence" value="ECO:0007669"/>
    <property type="project" value="UniProtKB-UniRule"/>
</dbReference>
<organism evidence="6 7">
    <name type="scientific">Butyrivibrio proteoclasticus</name>
    <dbReference type="NCBI Taxonomy" id="43305"/>
    <lineage>
        <taxon>Bacteria</taxon>
        <taxon>Bacillati</taxon>
        <taxon>Bacillota</taxon>
        <taxon>Clostridia</taxon>
        <taxon>Lachnospirales</taxon>
        <taxon>Lachnospiraceae</taxon>
        <taxon>Butyrivibrio</taxon>
    </lineage>
</organism>
<evidence type="ECO:0000256" key="1">
    <source>
        <dbReference type="ARBA" id="ARBA00009333"/>
    </source>
</evidence>
<evidence type="ECO:0000256" key="2">
    <source>
        <dbReference type="ARBA" id="ARBA00022630"/>
    </source>
</evidence>
<evidence type="ECO:0000256" key="4">
    <source>
        <dbReference type="RuleBase" id="RU003880"/>
    </source>
</evidence>
<sequence length="312" mass="33552">MYDLVIIGSGPAGLSAAVYAKRAGLNMIIIEKNPVSGGQIIDTYEVDNYLGIPGVNGFDLGMKFREHADKLGAEFVDGTVTGIECIDKGSDDKAPVYKVKTDNGEYETHTVIIASGAHHSKLGVPGEEEYIGKGVSYCATCDGAFYRDKVTAVNGGGDVAVEDAIFLARFSKKVYLIHRRDELRATKILQDELFGLDNVEVIWDSVVKEIKGEDKVTHLKVENVKSKEMSDVNVDGIFIAIGIHPSTDLFADIVECDEGGYIIAGEDGKTSAPGIFVAGDSRKKRLRQIVTAVADGANAVTSVQDFLVGKEK</sequence>
<evidence type="ECO:0000259" key="5">
    <source>
        <dbReference type="Pfam" id="PF07992"/>
    </source>
</evidence>
<comment type="subunit">
    <text evidence="4">Homodimer.</text>
</comment>
<dbReference type="GO" id="GO:0004791">
    <property type="term" value="F:thioredoxin-disulfide reductase (NADPH) activity"/>
    <property type="evidence" value="ECO:0007669"/>
    <property type="project" value="UniProtKB-UniRule"/>
</dbReference>
<name>A0A1I5WFP3_9FIRM</name>
<dbReference type="PRINTS" id="PR00368">
    <property type="entry name" value="FADPNR"/>
</dbReference>
<dbReference type="InterPro" id="IPR023753">
    <property type="entry name" value="FAD/NAD-binding_dom"/>
</dbReference>
<keyword evidence="4" id="KW-0274">FAD</keyword>
<dbReference type="SUPFAM" id="SSF51905">
    <property type="entry name" value="FAD/NAD(P)-binding domain"/>
    <property type="match status" value="1"/>
</dbReference>
<feature type="domain" description="FAD/NAD(P)-binding" evidence="5">
    <location>
        <begin position="2"/>
        <end position="296"/>
    </location>
</feature>
<keyword evidence="3 4" id="KW-0560">Oxidoreductase</keyword>
<dbReference type="PRINTS" id="PR00469">
    <property type="entry name" value="PNDRDTASEII"/>
</dbReference>
<dbReference type="GO" id="GO:0005737">
    <property type="term" value="C:cytoplasm"/>
    <property type="evidence" value="ECO:0007669"/>
    <property type="project" value="InterPro"/>
</dbReference>
<keyword evidence="4" id="KW-0676">Redox-active center</keyword>
<evidence type="ECO:0000313" key="6">
    <source>
        <dbReference type="EMBL" id="SFQ18560.1"/>
    </source>
</evidence>
<evidence type="ECO:0000313" key="7">
    <source>
        <dbReference type="Proteomes" id="UP000182624"/>
    </source>
</evidence>
<gene>
    <name evidence="6" type="ORF">SAMN04487928_12235</name>
</gene>
<dbReference type="NCBIfam" id="TIGR01292">
    <property type="entry name" value="TRX_reduct"/>
    <property type="match status" value="1"/>
</dbReference>
<dbReference type="InterPro" id="IPR036188">
    <property type="entry name" value="FAD/NAD-bd_sf"/>
</dbReference>
<comment type="catalytic activity">
    <reaction evidence="4">
        <text>[thioredoxin]-dithiol + NADP(+) = [thioredoxin]-disulfide + NADPH + H(+)</text>
        <dbReference type="Rhea" id="RHEA:20345"/>
        <dbReference type="Rhea" id="RHEA-COMP:10698"/>
        <dbReference type="Rhea" id="RHEA-COMP:10700"/>
        <dbReference type="ChEBI" id="CHEBI:15378"/>
        <dbReference type="ChEBI" id="CHEBI:29950"/>
        <dbReference type="ChEBI" id="CHEBI:50058"/>
        <dbReference type="ChEBI" id="CHEBI:57783"/>
        <dbReference type="ChEBI" id="CHEBI:58349"/>
        <dbReference type="EC" id="1.8.1.9"/>
    </reaction>
</comment>
<keyword evidence="2 4" id="KW-0285">Flavoprotein</keyword>
<protein>
    <recommendedName>
        <fullName evidence="4">Thioredoxin reductase</fullName>
        <ecNumber evidence="4">1.8.1.9</ecNumber>
    </recommendedName>
</protein>
<evidence type="ECO:0000256" key="3">
    <source>
        <dbReference type="ARBA" id="ARBA00023002"/>
    </source>
</evidence>
<comment type="similarity">
    <text evidence="1 4">Belongs to the class-II pyridine nucleotide-disulfide oxidoreductase family.</text>
</comment>
<dbReference type="Proteomes" id="UP000182624">
    <property type="component" value="Unassembled WGS sequence"/>
</dbReference>
<dbReference type="EMBL" id="FOXO01000022">
    <property type="protein sequence ID" value="SFQ18560.1"/>
    <property type="molecule type" value="Genomic_DNA"/>
</dbReference>